<dbReference type="Proteomes" id="UP000238825">
    <property type="component" value="Chromosome"/>
</dbReference>
<dbReference type="GeneID" id="48275334"/>
<keyword evidence="5" id="KW-0238">DNA-binding</keyword>
<dbReference type="InterPro" id="IPR026881">
    <property type="entry name" value="WYL_dom"/>
</dbReference>
<protein>
    <submittedName>
        <fullName evidence="5">DNA-binding protein</fullName>
    </submittedName>
    <submittedName>
        <fullName evidence="4">Transcriptional regulator</fullName>
    </submittedName>
</protein>
<dbReference type="EMBL" id="UFSZ01000001">
    <property type="protein sequence ID" value="SUV18919.1"/>
    <property type="molecule type" value="Genomic_DNA"/>
</dbReference>
<dbReference type="Gene3D" id="1.10.10.10">
    <property type="entry name" value="Winged helix-like DNA-binding domain superfamily/Winged helix DNA-binding domain"/>
    <property type="match status" value="1"/>
</dbReference>
<dbReference type="Pfam" id="PF25583">
    <property type="entry name" value="WCX"/>
    <property type="match status" value="1"/>
</dbReference>
<dbReference type="InterPro" id="IPR036390">
    <property type="entry name" value="WH_DNA-bd_sf"/>
</dbReference>
<evidence type="ECO:0000256" key="2">
    <source>
        <dbReference type="ARBA" id="ARBA00023163"/>
    </source>
</evidence>
<dbReference type="Pfam" id="PF08279">
    <property type="entry name" value="HTH_11"/>
    <property type="match status" value="1"/>
</dbReference>
<dbReference type="InterPro" id="IPR057727">
    <property type="entry name" value="WCX_dom"/>
</dbReference>
<dbReference type="InterPro" id="IPR013196">
    <property type="entry name" value="HTH_11"/>
</dbReference>
<dbReference type="InterPro" id="IPR028349">
    <property type="entry name" value="PafC-like"/>
</dbReference>
<keyword evidence="2" id="KW-0804">Transcription</keyword>
<dbReference type="Pfam" id="PF13280">
    <property type="entry name" value="WYL"/>
    <property type="match status" value="1"/>
</dbReference>
<accession>A0A2S0JWF4</accession>
<gene>
    <name evidence="4" type="ORF">LS41612_03920</name>
    <name evidence="5" type="ORF">NCTC10338_03996</name>
</gene>
<evidence type="ECO:0000259" key="3">
    <source>
        <dbReference type="PROSITE" id="PS51000"/>
    </source>
</evidence>
<evidence type="ECO:0000313" key="5">
    <source>
        <dbReference type="EMBL" id="SUV18919.1"/>
    </source>
</evidence>
<evidence type="ECO:0000256" key="1">
    <source>
        <dbReference type="ARBA" id="ARBA00023015"/>
    </source>
</evidence>
<dbReference type="InterPro" id="IPR036388">
    <property type="entry name" value="WH-like_DNA-bd_sf"/>
</dbReference>
<dbReference type="GO" id="GO:0003677">
    <property type="term" value="F:DNA binding"/>
    <property type="evidence" value="ECO:0007669"/>
    <property type="project" value="UniProtKB-KW"/>
</dbReference>
<organism evidence="4 6">
    <name type="scientific">Lysinibacillus sphaericus</name>
    <name type="common">Bacillus sphaericus</name>
    <dbReference type="NCBI Taxonomy" id="1421"/>
    <lineage>
        <taxon>Bacteria</taxon>
        <taxon>Bacillati</taxon>
        <taxon>Bacillota</taxon>
        <taxon>Bacilli</taxon>
        <taxon>Bacillales</taxon>
        <taxon>Bacillaceae</taxon>
        <taxon>Lysinibacillus</taxon>
    </lineage>
</organism>
<evidence type="ECO:0000313" key="6">
    <source>
        <dbReference type="Proteomes" id="UP000238825"/>
    </source>
</evidence>
<keyword evidence="1" id="KW-0805">Transcription regulation</keyword>
<dbReference type="Proteomes" id="UP000255295">
    <property type="component" value="Unassembled WGS sequence"/>
</dbReference>
<proteinExistence type="predicted"/>
<feature type="domain" description="HTH deoR-type" evidence="3">
    <location>
        <begin position="2"/>
        <end position="57"/>
    </location>
</feature>
<dbReference type="InterPro" id="IPR001034">
    <property type="entry name" value="DeoR_HTH"/>
</dbReference>
<name>A0A2S0JWF4_LYSSH</name>
<dbReference type="AlphaFoldDB" id="A0A2S0JWF4"/>
<evidence type="ECO:0000313" key="7">
    <source>
        <dbReference type="Proteomes" id="UP000255295"/>
    </source>
</evidence>
<dbReference type="PIRSF" id="PIRSF016838">
    <property type="entry name" value="PafC"/>
    <property type="match status" value="1"/>
</dbReference>
<evidence type="ECO:0000313" key="4">
    <source>
        <dbReference type="EMBL" id="AVK95473.1"/>
    </source>
</evidence>
<sequence>MKVDRLLTMTMILINRKKVKAQELAELFDVSVRTIYRDVETLSCAGVPILSQQGVNGGISLMEGYRMDKQVLTKEELTSLSIALKSALTSYEDAHAKAVLEKLTGVADEQVKQSIDHFFIDLSPWGQNILLKEQITLLKNAIESERCVSFLYSTTYGTMTNRIIEPHTLVQKGKMWYIYGYCTLRNGFRLFKISRMKQMKEEQRSFERKEVHLSDLPWDKAWQQPENLVELTLSFDAQILTLIEETFGVEQIDYERSIVHVALPEDEWLYGFLLSFGNRIKLLDPPYLVDIVQKRAQEIVEIYTANNR</sequence>
<dbReference type="SUPFAM" id="SSF46785">
    <property type="entry name" value="Winged helix' DNA-binding domain"/>
    <property type="match status" value="1"/>
</dbReference>
<dbReference type="RefSeq" id="WP_024362326.1">
    <property type="nucleotide sequence ID" value="NZ_BJNS01000029.1"/>
</dbReference>
<dbReference type="PROSITE" id="PS51000">
    <property type="entry name" value="HTH_DEOR_2"/>
    <property type="match status" value="1"/>
</dbReference>
<dbReference type="SMART" id="SM00420">
    <property type="entry name" value="HTH_DEOR"/>
    <property type="match status" value="1"/>
</dbReference>
<dbReference type="PANTHER" id="PTHR34580">
    <property type="match status" value="1"/>
</dbReference>
<dbReference type="GO" id="GO:0003700">
    <property type="term" value="F:DNA-binding transcription factor activity"/>
    <property type="evidence" value="ECO:0007669"/>
    <property type="project" value="InterPro"/>
</dbReference>
<dbReference type="PROSITE" id="PS52050">
    <property type="entry name" value="WYL"/>
    <property type="match status" value="1"/>
</dbReference>
<reference evidence="5 7" key="2">
    <citation type="submission" date="2018-06" db="EMBL/GenBank/DDBJ databases">
        <authorList>
            <consortium name="Pathogen Informatics"/>
            <person name="Doyle S."/>
        </authorList>
    </citation>
    <scope>NUCLEOTIDE SEQUENCE [LARGE SCALE GENOMIC DNA]</scope>
    <source>
        <strain evidence="5 7">NCTC10338</strain>
    </source>
</reference>
<dbReference type="InterPro" id="IPR051534">
    <property type="entry name" value="CBASS_pafABC_assoc_protein"/>
</dbReference>
<reference evidence="4 6" key="1">
    <citation type="submission" date="2017-03" db="EMBL/GenBank/DDBJ databases">
        <title>The whole genome sequencing and assembly of Lysinibacillus sphaericus DSM 28T strain.</title>
        <authorList>
            <person name="Lee Y.-J."/>
            <person name="Yi H."/>
            <person name="Bahn Y.-S."/>
            <person name="Kim J.F."/>
            <person name="Lee D.-W."/>
        </authorList>
    </citation>
    <scope>NUCLEOTIDE SEQUENCE [LARGE SCALE GENOMIC DNA]</scope>
    <source>
        <strain evidence="4 6">DSM 28</strain>
    </source>
</reference>
<dbReference type="PANTHER" id="PTHR34580:SF8">
    <property type="entry name" value="WYL DOMAIN-CONTAINING PROTEIN"/>
    <property type="match status" value="1"/>
</dbReference>
<dbReference type="EMBL" id="CP019980">
    <property type="protein sequence ID" value="AVK95473.1"/>
    <property type="molecule type" value="Genomic_DNA"/>
</dbReference>